<sequence>MLGDPDPVVRDEQALMILAVWIGAGHFDPVLREVGDACAANLSSGNVLLRSFSILILAECVRRQKHKRSLDNMDSD</sequence>
<organism evidence="1 2">
    <name type="scientific">Deinococcus antarcticus</name>
    <dbReference type="NCBI Taxonomy" id="1298767"/>
    <lineage>
        <taxon>Bacteria</taxon>
        <taxon>Thermotogati</taxon>
        <taxon>Deinococcota</taxon>
        <taxon>Deinococci</taxon>
        <taxon>Deinococcales</taxon>
        <taxon>Deinococcaceae</taxon>
        <taxon>Deinococcus</taxon>
    </lineage>
</organism>
<comment type="caution">
    <text evidence="1">The sequence shown here is derived from an EMBL/GenBank/DDBJ whole genome shotgun (WGS) entry which is preliminary data.</text>
</comment>
<dbReference type="EMBL" id="JBHRZF010000168">
    <property type="protein sequence ID" value="MFC3861989.1"/>
    <property type="molecule type" value="Genomic_DNA"/>
</dbReference>
<name>A0ABV8A997_9DEIO</name>
<gene>
    <name evidence="1" type="ORF">ACFOPQ_14565</name>
</gene>
<keyword evidence="2" id="KW-1185">Reference proteome</keyword>
<accession>A0ABV8A997</accession>
<reference evidence="2" key="1">
    <citation type="journal article" date="2019" name="Int. J. Syst. Evol. Microbiol.">
        <title>The Global Catalogue of Microorganisms (GCM) 10K type strain sequencing project: providing services to taxonomists for standard genome sequencing and annotation.</title>
        <authorList>
            <consortium name="The Broad Institute Genomics Platform"/>
            <consortium name="The Broad Institute Genome Sequencing Center for Infectious Disease"/>
            <person name="Wu L."/>
            <person name="Ma J."/>
        </authorList>
    </citation>
    <scope>NUCLEOTIDE SEQUENCE [LARGE SCALE GENOMIC DNA]</scope>
    <source>
        <strain evidence="2">CCTCC AB 2013263</strain>
    </source>
</reference>
<evidence type="ECO:0000313" key="2">
    <source>
        <dbReference type="Proteomes" id="UP001595748"/>
    </source>
</evidence>
<dbReference type="RefSeq" id="WP_380079427.1">
    <property type="nucleotide sequence ID" value="NZ_JBHRZF010000168.1"/>
</dbReference>
<proteinExistence type="predicted"/>
<protein>
    <submittedName>
        <fullName evidence="1">Uncharacterized protein</fullName>
    </submittedName>
</protein>
<dbReference type="Proteomes" id="UP001595748">
    <property type="component" value="Unassembled WGS sequence"/>
</dbReference>
<evidence type="ECO:0000313" key="1">
    <source>
        <dbReference type="EMBL" id="MFC3861989.1"/>
    </source>
</evidence>